<sequence length="165" mass="18173">KKRTTARAKSSRPLHPHPRLPTSSSTPSFASSKKDKRTIKHSSFVSKIEKPASSTAKRRRPSKKLVADLESLANALPSFGDDDGAGAGDGDGVVVVGQAKIQRKSLKSRPGATKRLEKLEREERARFQKNLGLMAAGESSVQDRWKALRNHVKSTMEVKKEFVKE</sequence>
<dbReference type="EMBL" id="JAADJZ010000018">
    <property type="protein sequence ID" value="KAF2868608.1"/>
    <property type="molecule type" value="Genomic_DNA"/>
</dbReference>
<comment type="subcellular location">
    <subcellularLocation>
        <location evidence="1">Nucleus</location>
        <location evidence="1">Nucleolus</location>
    </subcellularLocation>
</comment>
<evidence type="ECO:0000256" key="3">
    <source>
        <dbReference type="ARBA" id="ARBA00021321"/>
    </source>
</evidence>
<dbReference type="GO" id="GO:0030686">
    <property type="term" value="C:90S preribosome"/>
    <property type="evidence" value="ECO:0007669"/>
    <property type="project" value="InterPro"/>
</dbReference>
<gene>
    <name evidence="6" type="ORF">BDV95DRAFT_500230</name>
</gene>
<evidence type="ECO:0000256" key="5">
    <source>
        <dbReference type="SAM" id="MobiDB-lite"/>
    </source>
</evidence>
<evidence type="ECO:0000256" key="2">
    <source>
        <dbReference type="ARBA" id="ARBA00011022"/>
    </source>
</evidence>
<accession>A0A7C8I1U0</accession>
<dbReference type="InterPro" id="IPR028160">
    <property type="entry name" value="Slx9-like"/>
</dbReference>
<evidence type="ECO:0000256" key="4">
    <source>
        <dbReference type="ARBA" id="ARBA00023242"/>
    </source>
</evidence>
<comment type="similarity">
    <text evidence="2">Belongs to the SLX9 family.</text>
</comment>
<feature type="compositionally biased region" description="Basic residues" evidence="5">
    <location>
        <begin position="1"/>
        <end position="18"/>
    </location>
</feature>
<proteinExistence type="inferred from homology"/>
<keyword evidence="4" id="KW-0539">Nucleus</keyword>
<feature type="region of interest" description="Disordered" evidence="5">
    <location>
        <begin position="1"/>
        <end position="64"/>
    </location>
</feature>
<dbReference type="GO" id="GO:0000462">
    <property type="term" value="P:maturation of SSU-rRNA from tricistronic rRNA transcript (SSU-rRNA, 5.8S rRNA, LSU-rRNA)"/>
    <property type="evidence" value="ECO:0007669"/>
    <property type="project" value="InterPro"/>
</dbReference>
<keyword evidence="7" id="KW-1185">Reference proteome</keyword>
<name>A0A7C8I1U0_9PLEO</name>
<reference evidence="6 7" key="1">
    <citation type="submission" date="2020-01" db="EMBL/GenBank/DDBJ databases">
        <authorList>
            <consortium name="DOE Joint Genome Institute"/>
            <person name="Haridas S."/>
            <person name="Albert R."/>
            <person name="Binder M."/>
            <person name="Bloem J."/>
            <person name="Labutti K."/>
            <person name="Salamov A."/>
            <person name="Andreopoulos B."/>
            <person name="Baker S.E."/>
            <person name="Barry K."/>
            <person name="Bills G."/>
            <person name="Bluhm B.H."/>
            <person name="Cannon C."/>
            <person name="Castanera R."/>
            <person name="Culley D.E."/>
            <person name="Daum C."/>
            <person name="Ezra D."/>
            <person name="Gonzalez J.B."/>
            <person name="Henrissat B."/>
            <person name="Kuo A."/>
            <person name="Liang C."/>
            <person name="Lipzen A."/>
            <person name="Lutzoni F."/>
            <person name="Magnuson J."/>
            <person name="Mondo S."/>
            <person name="Nolan M."/>
            <person name="Ohm R."/>
            <person name="Pangilinan J."/>
            <person name="Park H.-J.H."/>
            <person name="Ramirez L."/>
            <person name="Alfaro M."/>
            <person name="Sun H."/>
            <person name="Tritt A."/>
            <person name="Yoshinaga Y."/>
            <person name="Zwiers L.-H.L."/>
            <person name="Turgeon B.G."/>
            <person name="Goodwin S.B."/>
            <person name="Spatafora J.W."/>
            <person name="Crous P.W."/>
            <person name="Grigoriev I.V."/>
        </authorList>
    </citation>
    <scope>NUCLEOTIDE SEQUENCE [LARGE SCALE GENOMIC DNA]</scope>
    <source>
        <strain evidence="6 7">CBS 611.86</strain>
    </source>
</reference>
<evidence type="ECO:0000313" key="7">
    <source>
        <dbReference type="Proteomes" id="UP000481861"/>
    </source>
</evidence>
<dbReference type="AlphaFoldDB" id="A0A7C8I1U0"/>
<feature type="non-terminal residue" evidence="6">
    <location>
        <position position="1"/>
    </location>
</feature>
<dbReference type="OrthoDB" id="5429132at2759"/>
<dbReference type="Pfam" id="PF15341">
    <property type="entry name" value="SLX9"/>
    <property type="match status" value="1"/>
</dbReference>
<evidence type="ECO:0000256" key="1">
    <source>
        <dbReference type="ARBA" id="ARBA00004604"/>
    </source>
</evidence>
<dbReference type="Proteomes" id="UP000481861">
    <property type="component" value="Unassembled WGS sequence"/>
</dbReference>
<dbReference type="GO" id="GO:0030688">
    <property type="term" value="C:preribosome, small subunit precursor"/>
    <property type="evidence" value="ECO:0007669"/>
    <property type="project" value="InterPro"/>
</dbReference>
<feature type="compositionally biased region" description="Low complexity" evidence="5">
    <location>
        <begin position="21"/>
        <end position="31"/>
    </location>
</feature>
<comment type="caution">
    <text evidence="6">The sequence shown here is derived from an EMBL/GenBank/DDBJ whole genome shotgun (WGS) entry which is preliminary data.</text>
</comment>
<protein>
    <recommendedName>
        <fullName evidence="3">Ribosome biogenesis protein SLX9</fullName>
    </recommendedName>
</protein>
<dbReference type="GO" id="GO:0005730">
    <property type="term" value="C:nucleolus"/>
    <property type="evidence" value="ECO:0007669"/>
    <property type="project" value="UniProtKB-SubCell"/>
</dbReference>
<evidence type="ECO:0000313" key="6">
    <source>
        <dbReference type="EMBL" id="KAF2868608.1"/>
    </source>
</evidence>
<organism evidence="6 7">
    <name type="scientific">Massariosphaeria phaeospora</name>
    <dbReference type="NCBI Taxonomy" id="100035"/>
    <lineage>
        <taxon>Eukaryota</taxon>
        <taxon>Fungi</taxon>
        <taxon>Dikarya</taxon>
        <taxon>Ascomycota</taxon>
        <taxon>Pezizomycotina</taxon>
        <taxon>Dothideomycetes</taxon>
        <taxon>Pleosporomycetidae</taxon>
        <taxon>Pleosporales</taxon>
        <taxon>Pleosporales incertae sedis</taxon>
        <taxon>Massariosphaeria</taxon>
    </lineage>
</organism>